<dbReference type="AlphaFoldDB" id="F8QDN0"/>
<feature type="domain" description="EthD" evidence="2">
    <location>
        <begin position="17"/>
        <end position="104"/>
    </location>
</feature>
<keyword evidence="4" id="KW-1185">Reference proteome</keyword>
<dbReference type="OrthoDB" id="3183782at2759"/>
<dbReference type="GO" id="GO:0016491">
    <property type="term" value="F:oxidoreductase activity"/>
    <property type="evidence" value="ECO:0007669"/>
    <property type="project" value="InterPro"/>
</dbReference>
<dbReference type="InParanoid" id="F8QDN0"/>
<proteinExistence type="inferred from homology"/>
<accession>F8QDN0</accession>
<dbReference type="InterPro" id="IPR011008">
    <property type="entry name" value="Dimeric_a/b-barrel"/>
</dbReference>
<dbReference type="EMBL" id="GL945491">
    <property type="protein sequence ID" value="EGN93701.1"/>
    <property type="molecule type" value="Genomic_DNA"/>
</dbReference>
<dbReference type="Gene3D" id="3.30.70.100">
    <property type="match status" value="1"/>
</dbReference>
<evidence type="ECO:0000313" key="4">
    <source>
        <dbReference type="Proteomes" id="UP000008063"/>
    </source>
</evidence>
<evidence type="ECO:0000256" key="1">
    <source>
        <dbReference type="ARBA" id="ARBA00005986"/>
    </source>
</evidence>
<protein>
    <recommendedName>
        <fullName evidence="2">EthD domain-containing protein</fullName>
    </recommendedName>
</protein>
<evidence type="ECO:0000313" key="3">
    <source>
        <dbReference type="EMBL" id="EGN93701.1"/>
    </source>
</evidence>
<dbReference type="InterPro" id="IPR009799">
    <property type="entry name" value="EthD_dom"/>
</dbReference>
<dbReference type="Pfam" id="PF07110">
    <property type="entry name" value="EthD"/>
    <property type="match status" value="1"/>
</dbReference>
<dbReference type="SUPFAM" id="SSF54909">
    <property type="entry name" value="Dimeric alpha+beta barrel"/>
    <property type="match status" value="1"/>
</dbReference>
<dbReference type="eggNOG" id="ENOG502STMR">
    <property type="taxonomic scope" value="Eukaryota"/>
</dbReference>
<dbReference type="STRING" id="936435.F8QDN0"/>
<sequence>MALRTDRVRIVALFKKKDGISKEDFDKFWLDDHSKLFNSLPVVKKNILKYEQAHANPVVSQAIGEAGLNVSPWDAMAVFEAATFEALTEVFTDEEYRRVVAAEELKCLPRTLLPSLITRRP</sequence>
<dbReference type="OMA" id="KYEQFHL"/>
<reference evidence="4" key="1">
    <citation type="journal article" date="2011" name="Science">
        <title>The plant cell wall-decomposing machinery underlies the functional diversity of forest fungi.</title>
        <authorList>
            <person name="Eastwood D.C."/>
            <person name="Floudas D."/>
            <person name="Binder M."/>
            <person name="Majcherczyk A."/>
            <person name="Schneider P."/>
            <person name="Aerts A."/>
            <person name="Asiegbu F.O."/>
            <person name="Baker S.E."/>
            <person name="Barry K."/>
            <person name="Bendiksby M."/>
            <person name="Blumentritt M."/>
            <person name="Coutinho P.M."/>
            <person name="Cullen D."/>
            <person name="de Vries R.P."/>
            <person name="Gathman A."/>
            <person name="Goodell B."/>
            <person name="Henrissat B."/>
            <person name="Ihrmark K."/>
            <person name="Kauserud H."/>
            <person name="Kohler A."/>
            <person name="LaButti K."/>
            <person name="Lapidus A."/>
            <person name="Lavin J.L."/>
            <person name="Lee Y.-H."/>
            <person name="Lindquist E."/>
            <person name="Lilly W."/>
            <person name="Lucas S."/>
            <person name="Morin E."/>
            <person name="Murat C."/>
            <person name="Oguiza J.A."/>
            <person name="Park J."/>
            <person name="Pisabarro A.G."/>
            <person name="Riley R."/>
            <person name="Rosling A."/>
            <person name="Salamov A."/>
            <person name="Schmidt O."/>
            <person name="Schmutz J."/>
            <person name="Skrede I."/>
            <person name="Stenlid J."/>
            <person name="Wiebenga A."/>
            <person name="Xie X."/>
            <person name="Kuees U."/>
            <person name="Hibbett D.S."/>
            <person name="Hoffmeister D."/>
            <person name="Hoegberg N."/>
            <person name="Martin F."/>
            <person name="Grigoriev I.V."/>
            <person name="Watkinson S.C."/>
        </authorList>
    </citation>
    <scope>NUCLEOTIDE SEQUENCE [LARGE SCALE GENOMIC DNA]</scope>
    <source>
        <strain evidence="4">strain S7.3</strain>
    </source>
</reference>
<evidence type="ECO:0000259" key="2">
    <source>
        <dbReference type="Pfam" id="PF07110"/>
    </source>
</evidence>
<organism evidence="4">
    <name type="scientific">Serpula lacrymans var. lacrymans (strain S7.3)</name>
    <name type="common">Dry rot fungus</name>
    <dbReference type="NCBI Taxonomy" id="936435"/>
    <lineage>
        <taxon>Eukaryota</taxon>
        <taxon>Fungi</taxon>
        <taxon>Dikarya</taxon>
        <taxon>Basidiomycota</taxon>
        <taxon>Agaricomycotina</taxon>
        <taxon>Agaricomycetes</taxon>
        <taxon>Agaricomycetidae</taxon>
        <taxon>Boletales</taxon>
        <taxon>Coniophorineae</taxon>
        <taxon>Serpulaceae</taxon>
        <taxon>Serpula</taxon>
    </lineage>
</organism>
<dbReference type="HOGENOM" id="CLU_115019_3_2_1"/>
<gene>
    <name evidence="3" type="ORF">SERLA73DRAFT_126552</name>
</gene>
<name>F8QDN0_SERL3</name>
<comment type="similarity">
    <text evidence="1">Belongs to the tpcK family.</text>
</comment>
<dbReference type="Proteomes" id="UP000008063">
    <property type="component" value="Unassembled WGS sequence"/>
</dbReference>